<dbReference type="HOGENOM" id="CLU_713913_0_0_1"/>
<dbReference type="NCBIfam" id="TIGR00231">
    <property type="entry name" value="small_GTP"/>
    <property type="match status" value="1"/>
</dbReference>
<evidence type="ECO:0000313" key="6">
    <source>
        <dbReference type="Proteomes" id="UP000012174"/>
    </source>
</evidence>
<evidence type="ECO:0000256" key="3">
    <source>
        <dbReference type="ARBA" id="ARBA00023134"/>
    </source>
</evidence>
<gene>
    <name evidence="5" type="ORF">UCREL1_5907</name>
</gene>
<dbReference type="InterPro" id="IPR001806">
    <property type="entry name" value="Small_GTPase"/>
</dbReference>
<dbReference type="PROSITE" id="PS51419">
    <property type="entry name" value="RAB"/>
    <property type="match status" value="1"/>
</dbReference>
<evidence type="ECO:0000256" key="2">
    <source>
        <dbReference type="ARBA" id="ARBA00022741"/>
    </source>
</evidence>
<dbReference type="InterPro" id="IPR003578">
    <property type="entry name" value="Small_GTPase_Rho"/>
</dbReference>
<dbReference type="Gene3D" id="3.40.50.300">
    <property type="entry name" value="P-loop containing nucleotide triphosphate hydrolases"/>
    <property type="match status" value="1"/>
</dbReference>
<dbReference type="EMBL" id="KB706528">
    <property type="protein sequence ID" value="EMR67098.1"/>
    <property type="molecule type" value="Genomic_DNA"/>
</dbReference>
<dbReference type="KEGG" id="ela:UCREL1_5907"/>
<dbReference type="CDD" id="cd00157">
    <property type="entry name" value="Rho"/>
    <property type="match status" value="1"/>
</dbReference>
<dbReference type="STRING" id="1287681.M7SRJ3"/>
<dbReference type="GO" id="GO:0007264">
    <property type="term" value="P:small GTPase-mediated signal transduction"/>
    <property type="evidence" value="ECO:0007669"/>
    <property type="project" value="InterPro"/>
</dbReference>
<sequence>MALPPSFTFGASPDMRLSFSPDNLPSMDECLQPRQPVVTEHTLTKSFSFEIPQIYKVTKPSLLQWLDGVPTPAEHPETEGPSEAYQHQKRNLDHDMSSDGCGDDDHRQKRAKLRMSWGGHPGLPAPVQKSKQDPNKPKKGFFRRLSNVYQRVVTPSSKGTDEPSELPPVGTSSRPTSCLIPVGRPQMKFVFVGDAKCGKSSLLLRSKFGIFPQSPTSTHFDLYAKNMVVDSQLVSVEIWDTAGNIDLHQLEKLSYLNWDAVFLCFNLTSQRSLQNAYTKWLKEIRAHCKNAPMILVGLKKDERSNTGLWTPFYRGARITAGDGAMAANAMGAVMYVECSAKTGEGISGVLEQGVRSAFKERAAYEEAEAKKIQDSGLSIEDLSKRVSQALCFD</sequence>
<keyword evidence="3" id="KW-0342">GTP-binding</keyword>
<dbReference type="InterPro" id="IPR027417">
    <property type="entry name" value="P-loop_NTPase"/>
</dbReference>
<dbReference type="GO" id="GO:0003924">
    <property type="term" value="F:GTPase activity"/>
    <property type="evidence" value="ECO:0007669"/>
    <property type="project" value="InterPro"/>
</dbReference>
<accession>M7SRJ3</accession>
<dbReference type="SMART" id="SM00174">
    <property type="entry name" value="RHO"/>
    <property type="match status" value="1"/>
</dbReference>
<dbReference type="OrthoDB" id="25896at2759"/>
<dbReference type="Pfam" id="PF00071">
    <property type="entry name" value="Ras"/>
    <property type="match status" value="1"/>
</dbReference>
<feature type="region of interest" description="Disordered" evidence="4">
    <location>
        <begin position="116"/>
        <end position="174"/>
    </location>
</feature>
<dbReference type="SUPFAM" id="SSF52540">
    <property type="entry name" value="P-loop containing nucleoside triphosphate hydrolases"/>
    <property type="match status" value="1"/>
</dbReference>
<dbReference type="PRINTS" id="PR00449">
    <property type="entry name" value="RASTRNSFRMNG"/>
</dbReference>
<dbReference type="SMART" id="SM00173">
    <property type="entry name" value="RAS"/>
    <property type="match status" value="1"/>
</dbReference>
<dbReference type="SMART" id="SM00175">
    <property type="entry name" value="RAB"/>
    <property type="match status" value="1"/>
</dbReference>
<dbReference type="PANTHER" id="PTHR24072">
    <property type="entry name" value="RHO FAMILY GTPASE"/>
    <property type="match status" value="1"/>
</dbReference>
<dbReference type="PROSITE" id="PS51421">
    <property type="entry name" value="RAS"/>
    <property type="match status" value="1"/>
</dbReference>
<dbReference type="OMA" id="HARTKWI"/>
<protein>
    <submittedName>
        <fullName evidence="5">Putative ras-like gene member b protein</fullName>
    </submittedName>
</protein>
<keyword evidence="2" id="KW-0547">Nucleotide-binding</keyword>
<dbReference type="Proteomes" id="UP000012174">
    <property type="component" value="Unassembled WGS sequence"/>
</dbReference>
<reference evidence="6" key="1">
    <citation type="journal article" date="2013" name="Genome Announc.">
        <title>Draft genome sequence of the grapevine dieback fungus Eutypa lata UCR-EL1.</title>
        <authorList>
            <person name="Blanco-Ulate B."/>
            <person name="Rolshausen P.E."/>
            <person name="Cantu D."/>
        </authorList>
    </citation>
    <scope>NUCLEOTIDE SEQUENCE [LARGE SCALE GENOMIC DNA]</scope>
    <source>
        <strain evidence="6">UCR-EL1</strain>
    </source>
</reference>
<dbReference type="GO" id="GO:0005525">
    <property type="term" value="F:GTP binding"/>
    <property type="evidence" value="ECO:0007669"/>
    <property type="project" value="UniProtKB-KW"/>
</dbReference>
<proteinExistence type="predicted"/>
<dbReference type="eggNOG" id="KOG0393">
    <property type="taxonomic scope" value="Eukaryota"/>
</dbReference>
<dbReference type="InterPro" id="IPR005225">
    <property type="entry name" value="Small_GTP-bd"/>
</dbReference>
<feature type="compositionally biased region" description="Polar residues" evidence="4">
    <location>
        <begin position="147"/>
        <end position="158"/>
    </location>
</feature>
<keyword evidence="1" id="KW-0488">Methylation</keyword>
<evidence type="ECO:0000256" key="4">
    <source>
        <dbReference type="SAM" id="MobiDB-lite"/>
    </source>
</evidence>
<evidence type="ECO:0000313" key="5">
    <source>
        <dbReference type="EMBL" id="EMR67098.1"/>
    </source>
</evidence>
<dbReference type="PROSITE" id="PS51420">
    <property type="entry name" value="RHO"/>
    <property type="match status" value="1"/>
</dbReference>
<name>M7SRJ3_EUTLA</name>
<evidence type="ECO:0000256" key="1">
    <source>
        <dbReference type="ARBA" id="ARBA00022481"/>
    </source>
</evidence>
<dbReference type="AlphaFoldDB" id="M7SRJ3"/>
<organism evidence="5 6">
    <name type="scientific">Eutypa lata (strain UCR-EL1)</name>
    <name type="common">Grapevine dieback disease fungus</name>
    <name type="synonym">Eutypa armeniacae</name>
    <dbReference type="NCBI Taxonomy" id="1287681"/>
    <lineage>
        <taxon>Eukaryota</taxon>
        <taxon>Fungi</taxon>
        <taxon>Dikarya</taxon>
        <taxon>Ascomycota</taxon>
        <taxon>Pezizomycotina</taxon>
        <taxon>Sordariomycetes</taxon>
        <taxon>Xylariomycetidae</taxon>
        <taxon>Xylariales</taxon>
        <taxon>Diatrypaceae</taxon>
        <taxon>Eutypa</taxon>
    </lineage>
</organism>
<keyword evidence="6" id="KW-1185">Reference proteome</keyword>